<keyword evidence="3 10" id="KW-0813">Transport</keyword>
<feature type="compositionally biased region" description="Polar residues" evidence="11">
    <location>
        <begin position="12"/>
        <end position="32"/>
    </location>
</feature>
<dbReference type="Pfam" id="PF00153">
    <property type="entry name" value="Mito_carr"/>
    <property type="match status" value="4"/>
</dbReference>
<dbReference type="InterPro" id="IPR023395">
    <property type="entry name" value="MCP_dom_sf"/>
</dbReference>
<dbReference type="AlphaFoldDB" id="A0A7J7ILT8"/>
<proteinExistence type="inferred from homology"/>
<evidence type="ECO:0000256" key="10">
    <source>
        <dbReference type="RuleBase" id="RU000488"/>
    </source>
</evidence>
<evidence type="ECO:0000256" key="6">
    <source>
        <dbReference type="ARBA" id="ARBA00022792"/>
    </source>
</evidence>
<keyword evidence="6" id="KW-0999">Mitochondrion inner membrane</keyword>
<dbReference type="OrthoDB" id="270584at2759"/>
<evidence type="ECO:0000256" key="8">
    <source>
        <dbReference type="ARBA" id="ARBA00023136"/>
    </source>
</evidence>
<name>A0A7J7ILT8_9RHOD</name>
<keyword evidence="4 9" id="KW-0812">Transmembrane</keyword>
<reference evidence="13 14" key="1">
    <citation type="journal article" date="2020" name="J. Phycol.">
        <title>Comparative genome analysis reveals Cyanidiococcus gen. nov., a new extremophilic red algal genus sister to Cyanidioschyzon (Cyanidioschyzonaceae, Rhodophyta).</title>
        <authorList>
            <person name="Liu S.-L."/>
            <person name="Chiang Y.-R."/>
            <person name="Yoon H.S."/>
            <person name="Fu H.-Y."/>
        </authorList>
    </citation>
    <scope>NUCLEOTIDE SEQUENCE [LARGE SCALE GENOMIC DNA]</scope>
    <source>
        <strain evidence="13 14">THAL066</strain>
    </source>
</reference>
<evidence type="ECO:0000256" key="3">
    <source>
        <dbReference type="ARBA" id="ARBA00022448"/>
    </source>
</evidence>
<evidence type="ECO:0000256" key="7">
    <source>
        <dbReference type="ARBA" id="ARBA00023128"/>
    </source>
</evidence>
<comment type="subcellular location">
    <subcellularLocation>
        <location evidence="1">Mitochondrion inner membrane</location>
        <topology evidence="1">Multi-pass membrane protein</topology>
    </subcellularLocation>
</comment>
<organism evidence="13 14">
    <name type="scientific">Cyanidiococcus yangmingshanensis</name>
    <dbReference type="NCBI Taxonomy" id="2690220"/>
    <lineage>
        <taxon>Eukaryota</taxon>
        <taxon>Rhodophyta</taxon>
        <taxon>Bangiophyceae</taxon>
        <taxon>Cyanidiales</taxon>
        <taxon>Cyanidiaceae</taxon>
        <taxon>Cyanidiococcus</taxon>
    </lineage>
</organism>
<dbReference type="PANTHER" id="PTHR24089">
    <property type="entry name" value="SOLUTE CARRIER FAMILY 25"/>
    <property type="match status" value="1"/>
</dbReference>
<dbReference type="PRINTS" id="PR00926">
    <property type="entry name" value="MITOCARRIER"/>
</dbReference>
<dbReference type="SUPFAM" id="SSF103506">
    <property type="entry name" value="Mitochondrial carrier"/>
    <property type="match status" value="1"/>
</dbReference>
<keyword evidence="12" id="KW-1133">Transmembrane helix</keyword>
<evidence type="ECO:0000313" key="14">
    <source>
        <dbReference type="Proteomes" id="UP000530660"/>
    </source>
</evidence>
<dbReference type="GO" id="GO:0055085">
    <property type="term" value="P:transmembrane transport"/>
    <property type="evidence" value="ECO:0007669"/>
    <property type="project" value="InterPro"/>
</dbReference>
<comment type="similarity">
    <text evidence="2 10">Belongs to the mitochondrial carrier (TC 2.A.29) family.</text>
</comment>
<evidence type="ECO:0000256" key="5">
    <source>
        <dbReference type="ARBA" id="ARBA00022737"/>
    </source>
</evidence>
<dbReference type="EMBL" id="VWRR01000004">
    <property type="protein sequence ID" value="KAF6004063.1"/>
    <property type="molecule type" value="Genomic_DNA"/>
</dbReference>
<evidence type="ECO:0000256" key="11">
    <source>
        <dbReference type="SAM" id="MobiDB-lite"/>
    </source>
</evidence>
<feature type="transmembrane region" description="Helical" evidence="12">
    <location>
        <begin position="187"/>
        <end position="210"/>
    </location>
</feature>
<feature type="repeat" description="Solcar" evidence="9">
    <location>
        <begin position="40"/>
        <end position="111"/>
    </location>
</feature>
<feature type="region of interest" description="Disordered" evidence="11">
    <location>
        <begin position="1"/>
        <end position="35"/>
    </location>
</feature>
<keyword evidence="14" id="KW-1185">Reference proteome</keyword>
<dbReference type="InterPro" id="IPR002167">
    <property type="entry name" value="GDC-like"/>
</dbReference>
<gene>
    <name evidence="13" type="ORF">F1559_001010</name>
</gene>
<keyword evidence="5" id="KW-0677">Repeat</keyword>
<dbReference type="PROSITE" id="PS50920">
    <property type="entry name" value="SOLCAR"/>
    <property type="match status" value="3"/>
</dbReference>
<evidence type="ECO:0000256" key="9">
    <source>
        <dbReference type="PROSITE-ProRule" id="PRU00282"/>
    </source>
</evidence>
<evidence type="ECO:0000256" key="4">
    <source>
        <dbReference type="ARBA" id="ARBA00022692"/>
    </source>
</evidence>
<feature type="repeat" description="Solcar" evidence="9">
    <location>
        <begin position="135"/>
        <end position="215"/>
    </location>
</feature>
<dbReference type="Gene3D" id="1.50.40.10">
    <property type="entry name" value="Mitochondrial carrier domain"/>
    <property type="match status" value="1"/>
</dbReference>
<evidence type="ECO:0000313" key="13">
    <source>
        <dbReference type="EMBL" id="KAF6004063.1"/>
    </source>
</evidence>
<dbReference type="PRINTS" id="PR00928">
    <property type="entry name" value="GRAVESDC"/>
</dbReference>
<feature type="repeat" description="Solcar" evidence="9">
    <location>
        <begin position="216"/>
        <end position="331"/>
    </location>
</feature>
<dbReference type="Proteomes" id="UP000530660">
    <property type="component" value="Unassembled WGS sequence"/>
</dbReference>
<dbReference type="InterPro" id="IPR018108">
    <property type="entry name" value="MCP_transmembrane"/>
</dbReference>
<evidence type="ECO:0000256" key="1">
    <source>
        <dbReference type="ARBA" id="ARBA00004448"/>
    </source>
</evidence>
<dbReference type="InterPro" id="IPR002067">
    <property type="entry name" value="MCP"/>
</dbReference>
<evidence type="ECO:0000256" key="12">
    <source>
        <dbReference type="SAM" id="Phobius"/>
    </source>
</evidence>
<keyword evidence="8 9" id="KW-0472">Membrane</keyword>
<sequence length="345" mass="37882">MDEEPATPVSGVRSTTRPLSGTLVESATTSRPNEGLKASTNTLKTLLAGGVAGAAAKTAVAPLDRVKILLQVARLHGEGIRGFYRGNSATLSRIFPYAAIQFTAFEVYHDLLFQLVQQRWWLRDRAVASAAAPYAPPYLRFLAGAMAGSTAVMITYPLDLGSHPGAIYRNIADALLSLYRKGGIRGLYSGLSATLCGIIPYAGINFYMFGKLRRCTQLHRRSYAAASQVLIGQSAAYPLETVRRRAHCWDHSSRWTTVPNPSFLDGWEHESNRKQTGFTHRHHSVGVVSTVYNIARTEGVRALYRGLSLNYIKAVPTVGISFAVYEKMRQWLYLPVSSSSSARLL</sequence>
<dbReference type="GO" id="GO:0005743">
    <property type="term" value="C:mitochondrial inner membrane"/>
    <property type="evidence" value="ECO:0007669"/>
    <property type="project" value="UniProtKB-SubCell"/>
</dbReference>
<comment type="caution">
    <text evidence="13">The sequence shown here is derived from an EMBL/GenBank/DDBJ whole genome shotgun (WGS) entry which is preliminary data.</text>
</comment>
<protein>
    <submittedName>
        <fullName evidence="13">Uncharacterized protein</fullName>
    </submittedName>
</protein>
<keyword evidence="7" id="KW-0496">Mitochondrion</keyword>
<evidence type="ECO:0000256" key="2">
    <source>
        <dbReference type="ARBA" id="ARBA00006375"/>
    </source>
</evidence>
<accession>A0A7J7ILT8</accession>